<protein>
    <submittedName>
        <fullName evidence="2">Uncharacterized protein</fullName>
    </submittedName>
</protein>
<evidence type="ECO:0000313" key="2">
    <source>
        <dbReference type="EMBL" id="CAL4066283.1"/>
    </source>
</evidence>
<gene>
    <name evidence="2" type="ORF">MNOR_LOCUS5530</name>
</gene>
<evidence type="ECO:0000313" key="3">
    <source>
        <dbReference type="Proteomes" id="UP001497623"/>
    </source>
</evidence>
<dbReference type="AlphaFoldDB" id="A0AAV2Q020"/>
<reference evidence="2 3" key="1">
    <citation type="submission" date="2024-05" db="EMBL/GenBank/DDBJ databases">
        <authorList>
            <person name="Wallberg A."/>
        </authorList>
    </citation>
    <scope>NUCLEOTIDE SEQUENCE [LARGE SCALE GENOMIC DNA]</scope>
</reference>
<evidence type="ECO:0000256" key="1">
    <source>
        <dbReference type="SAM" id="SignalP"/>
    </source>
</evidence>
<keyword evidence="1" id="KW-0732">Signal</keyword>
<keyword evidence="3" id="KW-1185">Reference proteome</keyword>
<name>A0AAV2Q020_MEGNR</name>
<dbReference type="Proteomes" id="UP001497623">
    <property type="component" value="Unassembled WGS sequence"/>
</dbReference>
<comment type="caution">
    <text evidence="2">The sequence shown here is derived from an EMBL/GenBank/DDBJ whole genome shotgun (WGS) entry which is preliminary data.</text>
</comment>
<feature type="chain" id="PRO_5043449817" evidence="1">
    <location>
        <begin position="20"/>
        <end position="105"/>
    </location>
</feature>
<proteinExistence type="predicted"/>
<dbReference type="EMBL" id="CAXKWB010002154">
    <property type="protein sequence ID" value="CAL4066283.1"/>
    <property type="molecule type" value="Genomic_DNA"/>
</dbReference>
<feature type="signal peptide" evidence="1">
    <location>
        <begin position="1"/>
        <end position="19"/>
    </location>
</feature>
<sequence length="105" mass="11569">MVSVCRCGRVMTWFVRCLALGDLVTDRNLPPGGHGRPVRLGLVCGTEPYGGDNGWEYSGVYALDCELVTCGLTLVDHLGQRHRVPVREGLQLQGRVTFMDDFLSC</sequence>
<organism evidence="2 3">
    <name type="scientific">Meganyctiphanes norvegica</name>
    <name type="common">Northern krill</name>
    <name type="synonym">Thysanopoda norvegica</name>
    <dbReference type="NCBI Taxonomy" id="48144"/>
    <lineage>
        <taxon>Eukaryota</taxon>
        <taxon>Metazoa</taxon>
        <taxon>Ecdysozoa</taxon>
        <taxon>Arthropoda</taxon>
        <taxon>Crustacea</taxon>
        <taxon>Multicrustacea</taxon>
        <taxon>Malacostraca</taxon>
        <taxon>Eumalacostraca</taxon>
        <taxon>Eucarida</taxon>
        <taxon>Euphausiacea</taxon>
        <taxon>Euphausiidae</taxon>
        <taxon>Meganyctiphanes</taxon>
    </lineage>
</organism>
<accession>A0AAV2Q020</accession>